<keyword evidence="3" id="KW-0408">Iron</keyword>
<dbReference type="InterPro" id="IPR007197">
    <property type="entry name" value="rSAM"/>
</dbReference>
<name>A0A2R6B074_9ARCH</name>
<dbReference type="PROSITE" id="PS51918">
    <property type="entry name" value="RADICAL_SAM"/>
    <property type="match status" value="1"/>
</dbReference>
<dbReference type="GO" id="GO:0006783">
    <property type="term" value="P:heme biosynthetic process"/>
    <property type="evidence" value="ECO:0007669"/>
    <property type="project" value="TreeGrafter"/>
</dbReference>
<dbReference type="InterPro" id="IPR050377">
    <property type="entry name" value="Radical_SAM_PqqE_MftC-like"/>
</dbReference>
<dbReference type="SUPFAM" id="SSF102114">
    <property type="entry name" value="Radical SAM enzymes"/>
    <property type="match status" value="1"/>
</dbReference>
<evidence type="ECO:0000313" key="7">
    <source>
        <dbReference type="Proteomes" id="UP000240322"/>
    </source>
</evidence>
<proteinExistence type="predicted"/>
<evidence type="ECO:0000256" key="2">
    <source>
        <dbReference type="ARBA" id="ARBA00022723"/>
    </source>
</evidence>
<dbReference type="InterPro" id="IPR022563">
    <property type="entry name" value="DUF3463"/>
</dbReference>
<keyword evidence="4" id="KW-0411">Iron-sulfur</keyword>
<dbReference type="Pfam" id="PF04055">
    <property type="entry name" value="Radical_SAM"/>
    <property type="match status" value="1"/>
</dbReference>
<evidence type="ECO:0000256" key="1">
    <source>
        <dbReference type="ARBA" id="ARBA00022691"/>
    </source>
</evidence>
<gene>
    <name evidence="6" type="ORF">B9Q03_02465</name>
</gene>
<dbReference type="InterPro" id="IPR023863">
    <property type="entry name" value="rSAM_PTO1314"/>
</dbReference>
<dbReference type="CDD" id="cd01335">
    <property type="entry name" value="Radical_SAM"/>
    <property type="match status" value="1"/>
</dbReference>
<protein>
    <submittedName>
        <fullName evidence="6">Radical SAM protein</fullName>
    </submittedName>
</protein>
<dbReference type="GO" id="GO:0046872">
    <property type="term" value="F:metal ion binding"/>
    <property type="evidence" value="ECO:0007669"/>
    <property type="project" value="UniProtKB-KW"/>
</dbReference>
<dbReference type="AlphaFoldDB" id="A0A2R6B074"/>
<reference evidence="6 7" key="1">
    <citation type="submission" date="2017-04" db="EMBL/GenBank/DDBJ databases">
        <title>Novel microbial lineages endemic to geothermal iron-oxide mats fill important gaps in the evolutionary history of Archaea.</title>
        <authorList>
            <person name="Jay Z.J."/>
            <person name="Beam J.P."/>
            <person name="Dlakic M."/>
            <person name="Rusch D.B."/>
            <person name="Kozubal M.A."/>
            <person name="Inskeep W.P."/>
        </authorList>
    </citation>
    <scope>NUCLEOTIDE SEQUENCE [LARGE SCALE GENOMIC DNA]</scope>
    <source>
        <strain evidence="6">OSP_D</strain>
    </source>
</reference>
<dbReference type="EMBL" id="NEXE01000012">
    <property type="protein sequence ID" value="PSN92019.1"/>
    <property type="molecule type" value="Genomic_DNA"/>
</dbReference>
<dbReference type="GO" id="GO:0051536">
    <property type="term" value="F:iron-sulfur cluster binding"/>
    <property type="evidence" value="ECO:0007669"/>
    <property type="project" value="UniProtKB-KW"/>
</dbReference>
<accession>A0A2R6B074</accession>
<evidence type="ECO:0000313" key="6">
    <source>
        <dbReference type="EMBL" id="PSN92019.1"/>
    </source>
</evidence>
<sequence length="355" mass="40688">MAVLRPILLRGIYRSIRLIGGEKLPLIAGHKLLYSCNLRCKMCPFWRREDERLLSVEEEVKMLDSLKRAGVLFMGFEGGEPLLRRDISQILMESNKRFHTSMVTNGWLLKTKIHEVKDYLNFLFVSLDGPPHIHDLIRGIPGSFSRAVEGLKEAKKHLDVAISHTIMSENLRYVEDMVTLAQKLGVGISVQVAYNYTTAEKLSPTREGLRTALQKLLELKRRGAPIIESEGYFESVLKSWYGGHGWTCKPWLTINVDPQGRVVLPCYVLNEYSGEKRVWETDLVKLWNTYPWEQFEACNKCALACYLEPSLFSWRNLSNVNERILHGMFSYIASKTGLKHMDDEPSDKPLVSARV</sequence>
<dbReference type="Pfam" id="PF11946">
    <property type="entry name" value="DUF3463"/>
    <property type="match status" value="1"/>
</dbReference>
<dbReference type="Proteomes" id="UP000240322">
    <property type="component" value="Unassembled WGS sequence"/>
</dbReference>
<keyword evidence="1" id="KW-0949">S-adenosyl-L-methionine</keyword>
<feature type="domain" description="Radical SAM core" evidence="5">
    <location>
        <begin position="22"/>
        <end position="220"/>
    </location>
</feature>
<dbReference type="PANTHER" id="PTHR11228:SF7">
    <property type="entry name" value="PQQA PEPTIDE CYCLASE"/>
    <property type="match status" value="1"/>
</dbReference>
<dbReference type="PANTHER" id="PTHR11228">
    <property type="entry name" value="RADICAL SAM DOMAIN PROTEIN"/>
    <property type="match status" value="1"/>
</dbReference>
<dbReference type="InterPro" id="IPR058240">
    <property type="entry name" value="rSAM_sf"/>
</dbReference>
<comment type="caution">
    <text evidence="6">The sequence shown here is derived from an EMBL/GenBank/DDBJ whole genome shotgun (WGS) entry which is preliminary data.</text>
</comment>
<dbReference type="NCBIfam" id="TIGR03961">
    <property type="entry name" value="rSAM_PTO1314"/>
    <property type="match status" value="1"/>
</dbReference>
<evidence type="ECO:0000256" key="3">
    <source>
        <dbReference type="ARBA" id="ARBA00023004"/>
    </source>
</evidence>
<keyword evidence="2" id="KW-0479">Metal-binding</keyword>
<dbReference type="GO" id="GO:0003824">
    <property type="term" value="F:catalytic activity"/>
    <property type="evidence" value="ECO:0007669"/>
    <property type="project" value="InterPro"/>
</dbReference>
<dbReference type="SFLD" id="SFLDG01067">
    <property type="entry name" value="SPASM/twitch_domain_containing"/>
    <property type="match status" value="1"/>
</dbReference>
<organism evidence="6 7">
    <name type="scientific">Candidatus Marsarchaeota G2 archaeon OSP_D</name>
    <dbReference type="NCBI Taxonomy" id="1978157"/>
    <lineage>
        <taxon>Archaea</taxon>
        <taxon>Candidatus Marsarchaeota</taxon>
        <taxon>Candidatus Marsarchaeota group 2</taxon>
    </lineage>
</organism>
<evidence type="ECO:0000256" key="4">
    <source>
        <dbReference type="ARBA" id="ARBA00023014"/>
    </source>
</evidence>
<dbReference type="SFLD" id="SFLDS00029">
    <property type="entry name" value="Radical_SAM"/>
    <property type="match status" value="1"/>
</dbReference>
<dbReference type="Gene3D" id="3.20.20.70">
    <property type="entry name" value="Aldolase class I"/>
    <property type="match status" value="1"/>
</dbReference>
<evidence type="ECO:0000259" key="5">
    <source>
        <dbReference type="PROSITE" id="PS51918"/>
    </source>
</evidence>
<dbReference type="InterPro" id="IPR013785">
    <property type="entry name" value="Aldolase_TIM"/>
</dbReference>